<evidence type="ECO:0000313" key="2">
    <source>
        <dbReference type="EMBL" id="KAG1536457.1"/>
    </source>
</evidence>
<proteinExistence type="predicted"/>
<protein>
    <submittedName>
        <fullName evidence="2">Uncharacterized protein</fullName>
    </submittedName>
</protein>
<sequence length="240" mass="27101">MHSFTYQQQQRTIISRSLLPRLSLCSTVTRPCVSKQQMIHRPLSFWTLPRLVLATTNKKNRRLVYGALGAAGLLSSVFGPVVWIAVGGVSSLVGWRIYRKGKSWWNYLTPPQLNATATEWLLSKVGTHTATELVRKESIKQLSNYFQSGGGKKVLEEFGLDHEKELIWEDVYKSETTRLDKERFQVLIRFWLSDEMSRGPQGGSCQVTASAIVSGSGHIQMESILLNAPGWHEQETIPIK</sequence>
<feature type="transmembrane region" description="Helical" evidence="1">
    <location>
        <begin position="63"/>
        <end position="86"/>
    </location>
</feature>
<evidence type="ECO:0000256" key="1">
    <source>
        <dbReference type="SAM" id="Phobius"/>
    </source>
</evidence>
<name>A0A9P6Y0S5_RHIOR</name>
<gene>
    <name evidence="2" type="ORF">G6F51_010960</name>
</gene>
<dbReference type="AlphaFoldDB" id="A0A9P6Y0S5"/>
<reference evidence="2" key="1">
    <citation type="journal article" date="2020" name="Microb. Genom.">
        <title>Genetic diversity of clinical and environmental Mucorales isolates obtained from an investigation of mucormycosis cases among solid organ transplant recipients.</title>
        <authorList>
            <person name="Nguyen M.H."/>
            <person name="Kaul D."/>
            <person name="Muto C."/>
            <person name="Cheng S.J."/>
            <person name="Richter R.A."/>
            <person name="Bruno V.M."/>
            <person name="Liu G."/>
            <person name="Beyhan S."/>
            <person name="Sundermann A.J."/>
            <person name="Mounaud S."/>
            <person name="Pasculle A.W."/>
            <person name="Nierman W.C."/>
            <person name="Driscoll E."/>
            <person name="Cumbie R."/>
            <person name="Clancy C.J."/>
            <person name="Dupont C.L."/>
        </authorList>
    </citation>
    <scope>NUCLEOTIDE SEQUENCE</scope>
    <source>
        <strain evidence="2">GL16</strain>
    </source>
</reference>
<dbReference type="OMA" id="DVHRSET"/>
<keyword evidence="1" id="KW-0812">Transmembrane</keyword>
<dbReference type="EMBL" id="JAANIT010002432">
    <property type="protein sequence ID" value="KAG1536457.1"/>
    <property type="molecule type" value="Genomic_DNA"/>
</dbReference>
<keyword evidence="1" id="KW-0472">Membrane</keyword>
<accession>A0A9P6Y0S5</accession>
<dbReference type="OrthoDB" id="672793at2759"/>
<keyword evidence="1" id="KW-1133">Transmembrane helix</keyword>
<evidence type="ECO:0000313" key="3">
    <source>
        <dbReference type="Proteomes" id="UP000717996"/>
    </source>
</evidence>
<organism evidence="2 3">
    <name type="scientific">Rhizopus oryzae</name>
    <name type="common">Mucormycosis agent</name>
    <name type="synonym">Rhizopus arrhizus var. delemar</name>
    <dbReference type="NCBI Taxonomy" id="64495"/>
    <lineage>
        <taxon>Eukaryota</taxon>
        <taxon>Fungi</taxon>
        <taxon>Fungi incertae sedis</taxon>
        <taxon>Mucoromycota</taxon>
        <taxon>Mucoromycotina</taxon>
        <taxon>Mucoromycetes</taxon>
        <taxon>Mucorales</taxon>
        <taxon>Mucorineae</taxon>
        <taxon>Rhizopodaceae</taxon>
        <taxon>Rhizopus</taxon>
    </lineage>
</organism>
<comment type="caution">
    <text evidence="2">The sequence shown here is derived from an EMBL/GenBank/DDBJ whole genome shotgun (WGS) entry which is preliminary data.</text>
</comment>
<dbReference type="Proteomes" id="UP000717996">
    <property type="component" value="Unassembled WGS sequence"/>
</dbReference>